<sequence>MKRRRFDSLFPDGLSDETASALSDFLHQLAAACETRYLVQLRRHHHRQMNLYRPRNPLGRRLPTTFRSLPPSHAAPGIPSSPSSVGLCLCLSLEHLGPHSLNHRAT</sequence>
<feature type="region of interest" description="Disordered" evidence="1">
    <location>
        <begin position="53"/>
        <end position="82"/>
    </location>
</feature>
<name>A0ABX1THN8_9PROT</name>
<gene>
    <name evidence="2" type="ORF">E4Q08_23460</name>
</gene>
<dbReference type="EMBL" id="SPMX01000129">
    <property type="protein sequence ID" value="NMQ07976.1"/>
    <property type="molecule type" value="Genomic_DNA"/>
</dbReference>
<keyword evidence="3" id="KW-1185">Reference proteome</keyword>
<comment type="caution">
    <text evidence="2">The sequence shown here is derived from an EMBL/GenBank/DDBJ whole genome shotgun (WGS) entry which is preliminary data.</text>
</comment>
<organism evidence="2 3">
    <name type="scientific">Candidatus Accumulibacter contiguus</name>
    <dbReference type="NCBI Taxonomy" id="2954381"/>
    <lineage>
        <taxon>Bacteria</taxon>
        <taxon>Pseudomonadati</taxon>
        <taxon>Pseudomonadota</taxon>
        <taxon>Betaproteobacteria</taxon>
        <taxon>Candidatus Accumulibacter</taxon>
    </lineage>
</organism>
<reference evidence="2" key="1">
    <citation type="submission" date="2019-03" db="EMBL/GenBank/DDBJ databases">
        <title>Metabolic reconstructions from genomes of highly enriched 'Candidatus Accumulibacter' and 'Candidatus Competibacter' bioreactor populations.</title>
        <authorList>
            <person name="Annavajhala M.K."/>
            <person name="Welles L."/>
            <person name="Abbas B."/>
            <person name="Sorokin D."/>
            <person name="Park H."/>
            <person name="Van Loosdrecht M."/>
            <person name="Chandran K."/>
        </authorList>
    </citation>
    <scope>NUCLEOTIDE SEQUENCE</scope>
    <source>
        <strain evidence="2">SBR_L</strain>
    </source>
</reference>
<proteinExistence type="predicted"/>
<accession>A0ABX1THN8</accession>
<evidence type="ECO:0000313" key="2">
    <source>
        <dbReference type="EMBL" id="NMQ07976.1"/>
    </source>
</evidence>
<evidence type="ECO:0000256" key="1">
    <source>
        <dbReference type="SAM" id="MobiDB-lite"/>
    </source>
</evidence>
<protein>
    <submittedName>
        <fullName evidence="2">Uncharacterized protein</fullName>
    </submittedName>
</protein>
<evidence type="ECO:0000313" key="3">
    <source>
        <dbReference type="Proteomes" id="UP000886469"/>
    </source>
</evidence>
<dbReference type="Proteomes" id="UP000886469">
    <property type="component" value="Unassembled WGS sequence"/>
</dbReference>